<protein>
    <submittedName>
        <fullName evidence="4">[FeFe] hydrogenase H-cluster maturation GTPase HydF</fullName>
    </submittedName>
</protein>
<evidence type="ECO:0000313" key="5">
    <source>
        <dbReference type="Proteomes" id="UP000189728"/>
    </source>
</evidence>
<dbReference type="NCBIfam" id="TIGR00231">
    <property type="entry name" value="small_GTP"/>
    <property type="match status" value="1"/>
</dbReference>
<dbReference type="GO" id="GO:0005525">
    <property type="term" value="F:GTP binding"/>
    <property type="evidence" value="ECO:0007669"/>
    <property type="project" value="InterPro"/>
</dbReference>
<dbReference type="SUPFAM" id="SSF52540">
    <property type="entry name" value="P-loop containing nucleoside triphosphate hydrolases"/>
    <property type="match status" value="1"/>
</dbReference>
<organism evidence="4 5">
    <name type="scientific">Campylobacter pinnipediorum subsp. pinnipediorum</name>
    <dbReference type="NCBI Taxonomy" id="1660067"/>
    <lineage>
        <taxon>Bacteria</taxon>
        <taxon>Pseudomonadati</taxon>
        <taxon>Campylobacterota</taxon>
        <taxon>Epsilonproteobacteria</taxon>
        <taxon>Campylobacterales</taxon>
        <taxon>Campylobacteraceae</taxon>
        <taxon>Campylobacter</taxon>
    </lineage>
</organism>
<feature type="domain" description="Hydrogen maturase F dimerization" evidence="2">
    <location>
        <begin position="177"/>
        <end position="273"/>
    </location>
</feature>
<dbReference type="Pfam" id="PF01926">
    <property type="entry name" value="MMR_HSR1"/>
    <property type="match status" value="1"/>
</dbReference>
<feature type="domain" description="Hydrogen maturase F tetramerization" evidence="3">
    <location>
        <begin position="277"/>
        <end position="393"/>
    </location>
</feature>
<reference evidence="4 5" key="1">
    <citation type="submission" date="2016-08" db="EMBL/GenBank/DDBJ databases">
        <title>Campylobacter species from sea mammals.</title>
        <authorList>
            <person name="Gilbert M.J."/>
            <person name="Byrne B.A."/>
            <person name="Zomer A.L."/>
            <person name="Wagenaar J.A."/>
        </authorList>
    </citation>
    <scope>NUCLEOTIDE SEQUENCE [LARGE SCALE GENOMIC DNA]</scope>
    <source>
        <strain evidence="4 5">1105248</strain>
    </source>
</reference>
<gene>
    <name evidence="4" type="ORF">BFG04_06455</name>
</gene>
<dbReference type="InterPro" id="IPR005225">
    <property type="entry name" value="Small_GTP-bd"/>
</dbReference>
<dbReference type="PANTHER" id="PTHR42714:SF6">
    <property type="entry name" value="TRANSLATION INITIATION FACTOR IF-2"/>
    <property type="match status" value="1"/>
</dbReference>
<dbReference type="Gene3D" id="3.40.50.11410">
    <property type="match status" value="1"/>
</dbReference>
<name>A0AAX0L9C6_9BACT</name>
<dbReference type="GO" id="GO:0002098">
    <property type="term" value="P:tRNA wobble uridine modification"/>
    <property type="evidence" value="ECO:0007669"/>
    <property type="project" value="TreeGrafter"/>
</dbReference>
<dbReference type="NCBIfam" id="TIGR03918">
    <property type="entry name" value="GTP_HydF"/>
    <property type="match status" value="1"/>
</dbReference>
<dbReference type="Gene3D" id="3.40.50.11420">
    <property type="match status" value="1"/>
</dbReference>
<comment type="caution">
    <text evidence="4">The sequence shown here is derived from an EMBL/GenBank/DDBJ whole genome shotgun (WGS) entry which is preliminary data.</text>
</comment>
<sequence length="396" mass="44311">MKMNTPKLLRLKIGIFGRRNVGKSSIMNMLSDQDTSIVSDVAGTTTDVVEKSIEIHGIGAAVLLDTAGVDDIGELGAKRILKTKKAIDEIDMAVLVLESNKITDFETGLIADFKQNKRPFLIFVNKCDTQKPNDDFLKQIGEYDFVLTSAKTKLNLEEVYEALLKTTKKIKPDESSLFDGILKEEDLVLLVAPIDEEAPKDRLILPQVQAIRKILDNKAFSLVTQDSDISKICQRVKPDLIVCDSQCVLEVVKTAPKDINITTFSILMSRLKGDLKEFIIGANKIDELKNNDKILIAEACTHNTKDGDIARVKIPKLLRKFTQKELEFHYTNGKDYPDNLNEFAVIIHCGGCMINKNLMQSRINKAKKSEICITNYGIAISKCQGVLDRVIEIFDF</sequence>
<dbReference type="PANTHER" id="PTHR42714">
    <property type="entry name" value="TRNA MODIFICATION GTPASE GTPBP3"/>
    <property type="match status" value="1"/>
</dbReference>
<dbReference type="Pfam" id="PF18133">
    <property type="entry name" value="HydF_tetramer"/>
    <property type="match status" value="1"/>
</dbReference>
<dbReference type="GO" id="GO:0030488">
    <property type="term" value="P:tRNA methylation"/>
    <property type="evidence" value="ECO:0007669"/>
    <property type="project" value="TreeGrafter"/>
</dbReference>
<dbReference type="CDD" id="cd00880">
    <property type="entry name" value="Era_like"/>
    <property type="match status" value="1"/>
</dbReference>
<dbReference type="InterPro" id="IPR027417">
    <property type="entry name" value="P-loop_NTPase"/>
</dbReference>
<evidence type="ECO:0000259" key="2">
    <source>
        <dbReference type="Pfam" id="PF18128"/>
    </source>
</evidence>
<feature type="domain" description="G" evidence="1">
    <location>
        <begin position="12"/>
        <end position="126"/>
    </location>
</feature>
<dbReference type="InterPro" id="IPR006073">
    <property type="entry name" value="GTP-bd"/>
</dbReference>
<dbReference type="EMBL" id="MCRK01000044">
    <property type="protein sequence ID" value="OPA74835.1"/>
    <property type="molecule type" value="Genomic_DNA"/>
</dbReference>
<dbReference type="InterPro" id="IPR041606">
    <property type="entry name" value="HydF_dimer"/>
</dbReference>
<dbReference type="Proteomes" id="UP000189728">
    <property type="component" value="Unassembled WGS sequence"/>
</dbReference>
<dbReference type="InterPro" id="IPR023873">
    <property type="entry name" value="FeFe-hyd_GTPase_HydF"/>
</dbReference>
<evidence type="ECO:0000259" key="1">
    <source>
        <dbReference type="Pfam" id="PF01926"/>
    </source>
</evidence>
<evidence type="ECO:0000259" key="3">
    <source>
        <dbReference type="Pfam" id="PF18133"/>
    </source>
</evidence>
<dbReference type="Pfam" id="PF18128">
    <property type="entry name" value="HydF_dimer"/>
    <property type="match status" value="1"/>
</dbReference>
<dbReference type="AlphaFoldDB" id="A0AAX0L9C6"/>
<dbReference type="GO" id="GO:0005737">
    <property type="term" value="C:cytoplasm"/>
    <property type="evidence" value="ECO:0007669"/>
    <property type="project" value="TreeGrafter"/>
</dbReference>
<dbReference type="Gene3D" id="3.40.50.300">
    <property type="entry name" value="P-loop containing nucleotide triphosphate hydrolases"/>
    <property type="match status" value="1"/>
</dbReference>
<accession>A0AAX0L9C6</accession>
<proteinExistence type="predicted"/>
<dbReference type="PRINTS" id="PR00449">
    <property type="entry name" value="RASTRNSFRMNG"/>
</dbReference>
<dbReference type="InterPro" id="IPR040644">
    <property type="entry name" value="HydF_tetramer"/>
</dbReference>
<evidence type="ECO:0000313" key="4">
    <source>
        <dbReference type="EMBL" id="OPA74835.1"/>
    </source>
</evidence>